<proteinExistence type="predicted"/>
<feature type="region of interest" description="Disordered" evidence="1">
    <location>
        <begin position="106"/>
        <end position="193"/>
    </location>
</feature>
<dbReference type="EnsemblPlants" id="OPUNC12G03140.1">
    <property type="protein sequence ID" value="OPUNC12G03140.1"/>
    <property type="gene ID" value="OPUNC12G03140"/>
</dbReference>
<dbReference type="Gramene" id="OPUNC12G03140.1">
    <property type="protein sequence ID" value="OPUNC12G03140.1"/>
    <property type="gene ID" value="OPUNC12G03140"/>
</dbReference>
<evidence type="ECO:0000313" key="2">
    <source>
        <dbReference type="EnsemblPlants" id="OPUNC12G03140.1"/>
    </source>
</evidence>
<organism evidence="2">
    <name type="scientific">Oryza punctata</name>
    <name type="common">Red rice</name>
    <dbReference type="NCBI Taxonomy" id="4537"/>
    <lineage>
        <taxon>Eukaryota</taxon>
        <taxon>Viridiplantae</taxon>
        <taxon>Streptophyta</taxon>
        <taxon>Embryophyta</taxon>
        <taxon>Tracheophyta</taxon>
        <taxon>Spermatophyta</taxon>
        <taxon>Magnoliopsida</taxon>
        <taxon>Liliopsida</taxon>
        <taxon>Poales</taxon>
        <taxon>Poaceae</taxon>
        <taxon>BOP clade</taxon>
        <taxon>Oryzoideae</taxon>
        <taxon>Oryzeae</taxon>
        <taxon>Oryzinae</taxon>
        <taxon>Oryza</taxon>
    </lineage>
</organism>
<evidence type="ECO:0000256" key="1">
    <source>
        <dbReference type="SAM" id="MobiDB-lite"/>
    </source>
</evidence>
<accession>A0A0E0MJS6</accession>
<name>A0A0E0MJS6_ORYPU</name>
<feature type="compositionally biased region" description="Polar residues" evidence="1">
    <location>
        <begin position="184"/>
        <end position="193"/>
    </location>
</feature>
<reference evidence="2" key="2">
    <citation type="submission" date="2018-05" db="EMBL/GenBank/DDBJ databases">
        <title>OpunRS2 (Oryza punctata Reference Sequence Version 2).</title>
        <authorList>
            <person name="Zhang J."/>
            <person name="Kudrna D."/>
            <person name="Lee S."/>
            <person name="Talag J."/>
            <person name="Welchert J."/>
            <person name="Wing R.A."/>
        </authorList>
    </citation>
    <scope>NUCLEOTIDE SEQUENCE [LARGE SCALE GENOMIC DNA]</scope>
</reference>
<protein>
    <submittedName>
        <fullName evidence="2">Uncharacterized protein</fullName>
    </submittedName>
</protein>
<reference evidence="2" key="1">
    <citation type="submission" date="2015-04" db="UniProtKB">
        <authorList>
            <consortium name="EnsemblPlants"/>
        </authorList>
    </citation>
    <scope>IDENTIFICATION</scope>
</reference>
<dbReference type="AlphaFoldDB" id="A0A0E0MJS6"/>
<dbReference type="HOGENOM" id="CLU_1410867_0_0_1"/>
<evidence type="ECO:0000313" key="3">
    <source>
        <dbReference type="Proteomes" id="UP000026962"/>
    </source>
</evidence>
<sequence length="193" mass="20909">MVMVIAMEMAAAAAPAAVLRRAGELWRGGSIGLLSLPLHLSHLSQIPLLSLHLPQSWEGRGGWIRGREGCRRQAAAGGEGEGQPRWRRWIRGWEGREWLAAAVEEVDPAERQPQRRLSRRRWPSGGYHNNINGYRDDDGQAPPKPSPLPDPAGSGSGPLGNRGAAGSDDGNRGNHDVCSELPPLSTQLDDGNR</sequence>
<feature type="compositionally biased region" description="Basic and acidic residues" evidence="1">
    <location>
        <begin position="169"/>
        <end position="178"/>
    </location>
</feature>
<dbReference type="Proteomes" id="UP000026962">
    <property type="component" value="Chromosome 12"/>
</dbReference>
<keyword evidence="3" id="KW-1185">Reference proteome</keyword>